<organism evidence="4 5">
    <name type="scientific">Pseudorhizobium tarimense</name>
    <dbReference type="NCBI Taxonomy" id="1079109"/>
    <lineage>
        <taxon>Bacteria</taxon>
        <taxon>Pseudomonadati</taxon>
        <taxon>Pseudomonadota</taxon>
        <taxon>Alphaproteobacteria</taxon>
        <taxon>Hyphomicrobiales</taxon>
        <taxon>Rhizobiaceae</taxon>
        <taxon>Rhizobium/Agrobacterium group</taxon>
        <taxon>Pseudorhizobium</taxon>
    </lineage>
</organism>
<keyword evidence="2" id="KW-0520">NAD</keyword>
<dbReference type="Pfam" id="PF00389">
    <property type="entry name" value="2-Hacid_dh"/>
    <property type="match status" value="1"/>
</dbReference>
<dbReference type="SUPFAM" id="SSF52283">
    <property type="entry name" value="Formate/glycerate dehydrogenase catalytic domain-like"/>
    <property type="match status" value="1"/>
</dbReference>
<dbReference type="Gene3D" id="3.40.50.720">
    <property type="entry name" value="NAD(P)-binding Rossmann-like Domain"/>
    <property type="match status" value="2"/>
</dbReference>
<dbReference type="InterPro" id="IPR050223">
    <property type="entry name" value="D-isomer_2-hydroxyacid_DH"/>
</dbReference>
<sequence>METGSKPTILIHQSISDAVKPCLRDRFNLIEIEGADIARLPPNAAASVRAADCIGQFDTAHLEKLPNLELIATFGVGYDGIDARQAATRGVVVTDTPDVLTEEVADATMGVLINSVRQFPMAEAWVRSGHWGRGLWNSDCLSY</sequence>
<keyword evidence="5" id="KW-1185">Reference proteome</keyword>
<reference evidence="4 5" key="1">
    <citation type="submission" date="2024-06" db="EMBL/GenBank/DDBJ databases">
        <title>Genomic Encyclopedia of Type Strains, Phase IV (KMG-IV): sequencing the most valuable type-strain genomes for metagenomic binning, comparative biology and taxonomic classification.</title>
        <authorList>
            <person name="Goeker M."/>
        </authorList>
    </citation>
    <scope>NUCLEOTIDE SEQUENCE [LARGE SCALE GENOMIC DNA]</scope>
    <source>
        <strain evidence="4 5">DSM 105042</strain>
    </source>
</reference>
<dbReference type="EMBL" id="JBEPLJ010000025">
    <property type="protein sequence ID" value="MET3588425.1"/>
    <property type="molecule type" value="Genomic_DNA"/>
</dbReference>
<name>A0ABV2HCZ9_9HYPH</name>
<feature type="domain" description="D-isomer specific 2-hydroxyacid dehydrogenase catalytic" evidence="3">
    <location>
        <begin position="40"/>
        <end position="108"/>
    </location>
</feature>
<dbReference type="PANTHER" id="PTHR10996">
    <property type="entry name" value="2-HYDROXYACID DEHYDROGENASE-RELATED"/>
    <property type="match status" value="1"/>
</dbReference>
<dbReference type="PANTHER" id="PTHR10996:SF178">
    <property type="entry name" value="2-HYDROXYACID DEHYDROGENASE YGL185C-RELATED"/>
    <property type="match status" value="1"/>
</dbReference>
<accession>A0ABV2HCZ9</accession>
<gene>
    <name evidence="4" type="ORF">ABID21_004561</name>
</gene>
<comment type="caution">
    <text evidence="4">The sequence shown here is derived from an EMBL/GenBank/DDBJ whole genome shotgun (WGS) entry which is preliminary data.</text>
</comment>
<keyword evidence="1" id="KW-0560">Oxidoreductase</keyword>
<evidence type="ECO:0000259" key="3">
    <source>
        <dbReference type="Pfam" id="PF00389"/>
    </source>
</evidence>
<proteinExistence type="predicted"/>
<dbReference type="InterPro" id="IPR006139">
    <property type="entry name" value="D-isomer_2_OHA_DH_cat_dom"/>
</dbReference>
<evidence type="ECO:0000256" key="2">
    <source>
        <dbReference type="ARBA" id="ARBA00023027"/>
    </source>
</evidence>
<dbReference type="Proteomes" id="UP001549031">
    <property type="component" value="Unassembled WGS sequence"/>
</dbReference>
<protein>
    <submittedName>
        <fullName evidence="4">Lactate dehydrogenase-like 2-hydroxyacid dehydrogenase</fullName>
    </submittedName>
</protein>
<evidence type="ECO:0000256" key="1">
    <source>
        <dbReference type="ARBA" id="ARBA00023002"/>
    </source>
</evidence>
<evidence type="ECO:0000313" key="5">
    <source>
        <dbReference type="Proteomes" id="UP001549031"/>
    </source>
</evidence>
<evidence type="ECO:0000313" key="4">
    <source>
        <dbReference type="EMBL" id="MET3588425.1"/>
    </source>
</evidence>